<gene>
    <name evidence="1" type="ORF">V6590_11890</name>
</gene>
<reference evidence="1" key="1">
    <citation type="submission" date="2024-02" db="EMBL/GenBank/DDBJ databases">
        <title>Genome sequences of strain Gemmobacter sp. JM10B15.</title>
        <authorList>
            <person name="Zhang M."/>
        </authorList>
    </citation>
    <scope>NUCLEOTIDE SEQUENCE</scope>
    <source>
        <strain evidence="1">JM10B15</strain>
    </source>
</reference>
<sequence length="104" mass="11388">MMVGNTLEIAHFRLSLGTTKEQFLEGVKASNTFLTAQPGFVSRRVSFLSDGEVFDLVEWESLAQAQAAFELSMEGDYPALRQFIGCLDMASGSMKHGEVLHVTG</sequence>
<dbReference type="SUPFAM" id="SSF54909">
    <property type="entry name" value="Dimeric alpha+beta barrel"/>
    <property type="match status" value="1"/>
</dbReference>
<dbReference type="EMBL" id="JBALHR010000006">
    <property type="protein sequence ID" value="MEH7828854.1"/>
    <property type="molecule type" value="Genomic_DNA"/>
</dbReference>
<keyword evidence="2" id="KW-1185">Reference proteome</keyword>
<comment type="caution">
    <text evidence="1">The sequence shown here is derived from an EMBL/GenBank/DDBJ whole genome shotgun (WGS) entry which is preliminary data.</text>
</comment>
<accession>A0ABU8BVY6</accession>
<name>A0ABU8BVY6_9RHOB</name>
<dbReference type="RefSeq" id="WP_335423293.1">
    <property type="nucleotide sequence ID" value="NZ_JBALHR010000006.1"/>
</dbReference>
<dbReference type="Gene3D" id="3.30.70.100">
    <property type="match status" value="1"/>
</dbReference>
<organism evidence="1 2">
    <name type="scientific">Gemmobacter denitrificans</name>
    <dbReference type="NCBI Taxonomy" id="3123040"/>
    <lineage>
        <taxon>Bacteria</taxon>
        <taxon>Pseudomonadati</taxon>
        <taxon>Pseudomonadota</taxon>
        <taxon>Alphaproteobacteria</taxon>
        <taxon>Rhodobacterales</taxon>
        <taxon>Paracoccaceae</taxon>
        <taxon>Gemmobacter</taxon>
    </lineage>
</organism>
<protein>
    <recommendedName>
        <fullName evidence="3">ABM domain-containing protein</fullName>
    </recommendedName>
</protein>
<dbReference type="InterPro" id="IPR011008">
    <property type="entry name" value="Dimeric_a/b-barrel"/>
</dbReference>
<evidence type="ECO:0000313" key="1">
    <source>
        <dbReference type="EMBL" id="MEH7828854.1"/>
    </source>
</evidence>
<proteinExistence type="predicted"/>
<evidence type="ECO:0008006" key="3">
    <source>
        <dbReference type="Google" id="ProtNLM"/>
    </source>
</evidence>
<dbReference type="Proteomes" id="UP001431963">
    <property type="component" value="Unassembled WGS sequence"/>
</dbReference>
<evidence type="ECO:0000313" key="2">
    <source>
        <dbReference type="Proteomes" id="UP001431963"/>
    </source>
</evidence>